<evidence type="ECO:0000313" key="2">
    <source>
        <dbReference type="EMBL" id="OUM74746.1"/>
    </source>
</evidence>
<dbReference type="AlphaFoldDB" id="A0A1Y3P4I2"/>
<comment type="caution">
    <text evidence="2">The sequence shown here is derived from an EMBL/GenBank/DDBJ whole genome shotgun (WGS) entry which is preliminary data.</text>
</comment>
<reference evidence="2 3" key="1">
    <citation type="journal article" date="2017" name="Syst. Appl. Microbiol.">
        <title>Pseudomonas caspiana sp. nov., a citrus pathogen in the Pseudomonas syringae phylogenetic group.</title>
        <authorList>
            <person name="Busquets A."/>
            <person name="Gomila M."/>
            <person name="Beiki F."/>
            <person name="Mulet M."/>
            <person name="Rahimian H."/>
            <person name="Garcia-Valdes E."/>
            <person name="Lalucat J."/>
        </authorList>
    </citation>
    <scope>NUCLEOTIDE SEQUENCE [LARGE SCALE GENOMIC DNA]</scope>
    <source>
        <strain evidence="2 3">FBF102</strain>
    </source>
</reference>
<dbReference type="EMBL" id="LOHF01000003">
    <property type="protein sequence ID" value="OUM74746.1"/>
    <property type="molecule type" value="Genomic_DNA"/>
</dbReference>
<feature type="transmembrane region" description="Helical" evidence="1">
    <location>
        <begin position="44"/>
        <end position="68"/>
    </location>
</feature>
<sequence>MAQWERRGFTEKTKSRALLACLLIVSFFIEGSWTGDYSSNRKRVFSAGFVTLCIIVAVFELVILNGIYGEGR</sequence>
<keyword evidence="1" id="KW-1133">Transmembrane helix</keyword>
<keyword evidence="3" id="KW-1185">Reference proteome</keyword>
<name>A0A1Y3P4I2_9PSED</name>
<protein>
    <submittedName>
        <fullName evidence="2">Uncharacterized protein</fullName>
    </submittedName>
</protein>
<dbReference type="Proteomes" id="UP000195440">
    <property type="component" value="Unassembled WGS sequence"/>
</dbReference>
<keyword evidence="1" id="KW-0812">Transmembrane</keyword>
<keyword evidence="1" id="KW-0472">Membrane</keyword>
<evidence type="ECO:0000256" key="1">
    <source>
        <dbReference type="SAM" id="Phobius"/>
    </source>
</evidence>
<proteinExistence type="predicted"/>
<gene>
    <name evidence="2" type="ORF">AUC60_04955</name>
</gene>
<accession>A0A1Y3P4I2</accession>
<organism evidence="2 3">
    <name type="scientific">Pseudomonas caspiana</name>
    <dbReference type="NCBI Taxonomy" id="1451454"/>
    <lineage>
        <taxon>Bacteria</taxon>
        <taxon>Pseudomonadati</taxon>
        <taxon>Pseudomonadota</taxon>
        <taxon>Gammaproteobacteria</taxon>
        <taxon>Pseudomonadales</taxon>
        <taxon>Pseudomonadaceae</taxon>
        <taxon>Pseudomonas</taxon>
    </lineage>
</organism>
<evidence type="ECO:0000313" key="3">
    <source>
        <dbReference type="Proteomes" id="UP000195440"/>
    </source>
</evidence>